<accession>A0A1K0GN27</accession>
<feature type="compositionally biased region" description="Low complexity" evidence="1">
    <location>
        <begin position="528"/>
        <end position="541"/>
    </location>
</feature>
<feature type="compositionally biased region" description="Low complexity" evidence="1">
    <location>
        <begin position="431"/>
        <end position="440"/>
    </location>
</feature>
<dbReference type="OrthoDB" id="2556075at2759"/>
<feature type="compositionally biased region" description="Polar residues" evidence="1">
    <location>
        <begin position="1138"/>
        <end position="1152"/>
    </location>
</feature>
<feature type="region of interest" description="Disordered" evidence="1">
    <location>
        <begin position="1267"/>
        <end position="1295"/>
    </location>
</feature>
<gene>
    <name evidence="3" type="ORF">UBRO2_02668</name>
    <name evidence="2" type="ORF">UBRO_02712</name>
</gene>
<feature type="compositionally biased region" description="Polar residues" evidence="1">
    <location>
        <begin position="586"/>
        <end position="597"/>
    </location>
</feature>
<feature type="compositionally biased region" description="Low complexity" evidence="1">
    <location>
        <begin position="697"/>
        <end position="708"/>
    </location>
</feature>
<feature type="compositionally biased region" description="Basic and acidic residues" evidence="1">
    <location>
        <begin position="756"/>
        <end position="771"/>
    </location>
</feature>
<feature type="compositionally biased region" description="Low complexity" evidence="1">
    <location>
        <begin position="180"/>
        <end position="199"/>
    </location>
</feature>
<feature type="region of interest" description="Disordered" evidence="1">
    <location>
        <begin position="1"/>
        <end position="456"/>
    </location>
</feature>
<organism evidence="2 4">
    <name type="scientific">Ustilago bromivora</name>
    <dbReference type="NCBI Taxonomy" id="307758"/>
    <lineage>
        <taxon>Eukaryota</taxon>
        <taxon>Fungi</taxon>
        <taxon>Dikarya</taxon>
        <taxon>Basidiomycota</taxon>
        <taxon>Ustilaginomycotina</taxon>
        <taxon>Ustilaginomycetes</taxon>
        <taxon>Ustilaginales</taxon>
        <taxon>Ustilaginaceae</taxon>
        <taxon>Ustilago</taxon>
    </lineage>
</organism>
<dbReference type="EMBL" id="LT558120">
    <property type="protein sequence ID" value="SAM81052.1"/>
    <property type="molecule type" value="Genomic_DNA"/>
</dbReference>
<feature type="compositionally biased region" description="Polar residues" evidence="1">
    <location>
        <begin position="1270"/>
        <end position="1290"/>
    </location>
</feature>
<sequence length="1655" mass="176421">MATTSSAPTERPALRSNNRRRGWVIASEDGSEVERPTSFDARRSAAAWNKGNGPSKASIPSRASSLASPAASPTIPSAALQSEPIETPSTSSTTTVETRPVPPPRVPSSSGSHGRDESTTSTDAESSTGKRRPSPPLLAPPKQTYRKVPSTRVLPPSAWSDHQKFMAAAGAGSRPTPLHTAFSSTGSSSTASASQSPTAKKPPTLRSDIALLAAQRRSNSYSGSSAVTMSSSAAQSTTTPATSAASTPLMAMHNSGKEKALARSTLQDDDQEFFSSSRLGSSSSDASSNAAVARPSSQQSHFDRATPKTSLLFSPNPLPPLSEKSANSDLEDALTSTSEHASDSEATISTHAKPGKRRDSVRIELPPPPAQLKDRYPSIMVDSTHASDSEANGANNGGQRRRRRRSTASNSNKLGAEGEDDEDDYADDDSSWPSTPSTTPLEAYFAAADAGTRPHRKTVQTTKVVIAPASNSIGMDRPMVVVTSPSTASEVSSDQHSSSGSASTSDRVSSSSPPAAPVLSKIEEHPAAKAAASKAEASSSAPPRRSLSFELPAVPRTRASEENLPIATPVRSPSRTMAFLAKINPARTSNNRSSADLASSGRPEESVAAAEQAKRMSLDGQKRTSSEQRRSVELRPILLNAASRPPSRPVGAAAESDTTGQAPAKPIATSQEKQQRRRSSGRVPIRPNVVPYYSQRSSEISVGSSNVSLLVQDRGSFDEEASDSRYNPSSQETALTMPSPAMSSDAKPFSAQPARTPDRRSSTAGAKKDRFSASMPSLHQQQSSQERMVSRRTPSHEQAAENRPSAIGLLVHSQKGRMTRDNESIAEWISVSVNDLPLPAETQTYGNGGAGEFSNKNEEAKKARKNKPWKFGRFAASEVVLPAKNTWASPISPSSGAPVLPKRRPISFVKRASTAQVNNASRASADSVPAPQSGPFMRNLGFTTANRNVVLQSLYAERSISALAASTIYIAGCGRINVPQPGPKPDGKIKSKAKLKAQDAAGKRQSQRSSKAASMPVPVEEVATDLVSPCYSAEASHDPYLNVAEERHTGYRLSGTGIGTVKSMVPEMGDWSGSSHHDSGPNEEVQEVRPFRDYDDEGSDLFDSDRSESQPESEDEMDFDEDEDEDAEVPVRFGQRINLANSGETASPQVRSSAEVRRHPTSMQEKNVDKMAVSKSLESISPGVVMLRGAELHVCVEEDAGQDGEDLPYWKAVKVQQTSGQSDNADQASQSFEGQVRRQPSSKAMKLEQEVATGIFAAFVGNRSPRRQAVQRTSFDAGSSKDQGSPQTRGPVSAKDGIKGLLVSKLNEGAFSVRSEVHSTIAGEEQAVEIVRHSGGRRSSLQASSREASESTDGAVSRRTGAPLNRLERAFPSPLLTNADFSHNRSQSNQTDGSRVSLDESERVTMRIQRHGERGFVASFQARDGHQWVWQGSKLEASVFAPSKDRTSSQGLDTLEGYDLSLRAVVGSEMIELATFSTESQLRNALGLFKPRGKSIPKPLPEDGASVGPAVPPPAQVLPLAVAMRGMARAEPQVPRRGIRGGPLLRPQPPAAGCAARHHGMWQNQRAAISTEAVVQVHNNAVNNTKASLQLNDRPGSSFRTGALGSHRRSVEVARSSDETVANKKMGELSFSAIEHLDRDLVVLSLLTVMGVARV</sequence>
<feature type="compositionally biased region" description="Low complexity" evidence="1">
    <location>
        <begin position="220"/>
        <end position="247"/>
    </location>
</feature>
<feature type="compositionally biased region" description="Basic and acidic residues" evidence="1">
    <location>
        <begin position="612"/>
        <end position="633"/>
    </location>
</feature>
<feature type="compositionally biased region" description="Polar residues" evidence="1">
    <location>
        <begin position="1375"/>
        <end position="1394"/>
    </location>
</feature>
<feature type="compositionally biased region" description="Basic and acidic residues" evidence="1">
    <location>
        <begin position="32"/>
        <end position="43"/>
    </location>
</feature>
<evidence type="ECO:0000313" key="4">
    <source>
        <dbReference type="Proteomes" id="UP000179920"/>
    </source>
</evidence>
<dbReference type="Proteomes" id="UP000179920">
    <property type="component" value="Chromosome IV"/>
</dbReference>
<feature type="region of interest" description="Disordered" evidence="1">
    <location>
        <begin position="1332"/>
        <end position="1401"/>
    </location>
</feature>
<feature type="compositionally biased region" description="Low complexity" evidence="1">
    <location>
        <begin position="57"/>
        <end position="99"/>
    </location>
</feature>
<evidence type="ECO:0000313" key="3">
    <source>
        <dbReference type="EMBL" id="SYW78645.1"/>
    </source>
</evidence>
<feature type="compositionally biased region" description="Polar residues" evidence="1">
    <location>
        <begin position="324"/>
        <end position="350"/>
    </location>
</feature>
<reference evidence="2" key="2">
    <citation type="submission" date="2016-04" db="EMBL/GenBank/DDBJ databases">
        <authorList>
            <person name="Evans L.H."/>
            <person name="Alamgir A."/>
            <person name="Owens N."/>
            <person name="Weber N.D."/>
            <person name="Virtaneva K."/>
            <person name="Barbian K."/>
            <person name="Babar A."/>
            <person name="Rosenke K."/>
        </authorList>
    </citation>
    <scope>NUCLEOTIDE SEQUENCE</scope>
    <source>
        <strain evidence="2">UB2112</strain>
    </source>
</reference>
<proteinExistence type="predicted"/>
<feature type="compositionally biased region" description="Acidic residues" evidence="1">
    <location>
        <begin position="1111"/>
        <end position="1128"/>
    </location>
</feature>
<feature type="compositionally biased region" description="Acidic residues" evidence="1">
    <location>
        <begin position="417"/>
        <end position="430"/>
    </location>
</feature>
<name>A0A1K0GN27_9BASI</name>
<feature type="compositionally biased region" description="Low complexity" evidence="1">
    <location>
        <begin position="275"/>
        <end position="293"/>
    </location>
</feature>
<feature type="region of interest" description="Disordered" evidence="1">
    <location>
        <begin position="1064"/>
        <end position="1164"/>
    </location>
</feature>
<dbReference type="EMBL" id="ULHB01000043">
    <property type="protein sequence ID" value="SYW78645.1"/>
    <property type="molecule type" value="Genomic_DNA"/>
</dbReference>
<feature type="compositionally biased region" description="Polar residues" evidence="1">
    <location>
        <begin position="724"/>
        <end position="736"/>
    </location>
</feature>
<feature type="compositionally biased region" description="Basic and acidic residues" evidence="1">
    <location>
        <begin position="1075"/>
        <end position="1093"/>
    </location>
</feature>
<reference evidence="3" key="3">
    <citation type="submission" date="2018-08" db="EMBL/GenBank/DDBJ databases">
        <authorList>
            <person name="Guldener U."/>
        </authorList>
    </citation>
    <scope>NUCLEOTIDE SEQUENCE</scope>
    <source>
        <strain evidence="3">UB2</strain>
    </source>
</reference>
<reference evidence="4" key="1">
    <citation type="submission" date="2016-04" db="EMBL/GenBank/DDBJ databases">
        <authorList>
            <person name="Guldener U."/>
            <person name="Guldener U."/>
        </authorList>
    </citation>
    <scope>NUCLEOTIDE SEQUENCE [LARGE SCALE GENOMIC DNA]</scope>
    <source>
        <strain evidence="4">UB2112</strain>
    </source>
</reference>
<feature type="compositionally biased region" description="Low complexity" evidence="1">
    <location>
        <begin position="489"/>
        <end position="520"/>
    </location>
</feature>
<feature type="compositionally biased region" description="Polar residues" evidence="1">
    <location>
        <begin position="1218"/>
        <end position="1242"/>
    </location>
</feature>
<dbReference type="Proteomes" id="UP000658997">
    <property type="component" value="Unassembled WGS sequence"/>
</dbReference>
<keyword evidence="5" id="KW-1185">Reference proteome</keyword>
<feature type="region of interest" description="Disordered" evidence="1">
    <location>
        <begin position="1218"/>
        <end position="1244"/>
    </location>
</feature>
<evidence type="ECO:0000313" key="5">
    <source>
        <dbReference type="Proteomes" id="UP000658997"/>
    </source>
</evidence>
<feature type="region of interest" description="Disordered" evidence="1">
    <location>
        <begin position="483"/>
        <end position="808"/>
    </location>
</feature>
<feature type="region of interest" description="Disordered" evidence="1">
    <location>
        <begin position="980"/>
        <end position="1017"/>
    </location>
</feature>
<feature type="compositionally biased region" description="Polar residues" evidence="1">
    <location>
        <begin position="1337"/>
        <end position="1354"/>
    </location>
</feature>
<protein>
    <submittedName>
        <fullName evidence="2">Uncharacterized protein</fullName>
    </submittedName>
</protein>
<evidence type="ECO:0000256" key="1">
    <source>
        <dbReference type="SAM" id="MobiDB-lite"/>
    </source>
</evidence>
<feature type="compositionally biased region" description="Polar residues" evidence="1">
    <location>
        <begin position="774"/>
        <end position="787"/>
    </location>
</feature>
<evidence type="ECO:0000313" key="2">
    <source>
        <dbReference type="EMBL" id="SAM81052.1"/>
    </source>
</evidence>